<dbReference type="InterPro" id="IPR036866">
    <property type="entry name" value="RibonucZ/Hydroxyglut_hydro"/>
</dbReference>
<dbReference type="SMART" id="SM00849">
    <property type="entry name" value="Lactamase_B"/>
    <property type="match status" value="1"/>
</dbReference>
<dbReference type="Gene3D" id="3.60.15.10">
    <property type="entry name" value="Ribonuclease Z/Hydroxyacylglutathione hydrolase-like"/>
    <property type="match status" value="1"/>
</dbReference>
<dbReference type="Proteomes" id="UP000677305">
    <property type="component" value="Chromosome"/>
</dbReference>
<reference evidence="2 3" key="1">
    <citation type="submission" date="2020-07" db="EMBL/GenBank/DDBJ databases">
        <title>Vallitalea guaymasensis genome.</title>
        <authorList>
            <person name="Postec A."/>
        </authorList>
    </citation>
    <scope>NUCLEOTIDE SEQUENCE [LARGE SCALE GENOMIC DNA]</scope>
    <source>
        <strain evidence="2 3">Ra1766G1</strain>
    </source>
</reference>
<sequence>MIKKLTDRIYYMPHKEDTDRPSLGVICGNKYSLVVDSGNSPKHAKEFLTELDALDIPPLKYLAITHYHWDHIFGIKEMGLVTIANHNTIEKLEEIKKLKWDDVSLVEHVNEGRFSDFTIECIKKEITDRYNFEIGELDITYENSIKIDLGGLTCIIKSIGGDHTNDASMIYIPEEKVLFLGDCIYGGMYKGVYGYTKEKLFPMIDEILDCDADHYIVSHENIFDKEGITDLLKQLKTAGEIVGEDLSNEEAIKRFSDKYNRVPSEDESFYMKCFADVNGVMLKQ</sequence>
<accession>A0A8J8SAD9</accession>
<feature type="domain" description="Metallo-beta-lactamase" evidence="1">
    <location>
        <begin position="19"/>
        <end position="219"/>
    </location>
</feature>
<name>A0A8J8SAD9_9FIRM</name>
<dbReference type="SUPFAM" id="SSF56281">
    <property type="entry name" value="Metallo-hydrolase/oxidoreductase"/>
    <property type="match status" value="1"/>
</dbReference>
<dbReference type="PANTHER" id="PTHR42951">
    <property type="entry name" value="METALLO-BETA-LACTAMASE DOMAIN-CONTAINING"/>
    <property type="match status" value="1"/>
</dbReference>
<protein>
    <submittedName>
        <fullName evidence="2">MBL fold metallo-hydrolase</fullName>
    </submittedName>
</protein>
<dbReference type="RefSeq" id="WP_212691979.1">
    <property type="nucleotide sequence ID" value="NZ_CP058561.1"/>
</dbReference>
<evidence type="ECO:0000259" key="1">
    <source>
        <dbReference type="SMART" id="SM00849"/>
    </source>
</evidence>
<dbReference type="EMBL" id="CP058561">
    <property type="protein sequence ID" value="QUH27653.1"/>
    <property type="molecule type" value="Genomic_DNA"/>
</dbReference>
<dbReference type="KEGG" id="vgu:HYG85_01475"/>
<dbReference type="InterPro" id="IPR050855">
    <property type="entry name" value="NDM-1-like"/>
</dbReference>
<proteinExistence type="predicted"/>
<gene>
    <name evidence="2" type="ORF">HYG85_01475</name>
</gene>
<organism evidence="2 3">
    <name type="scientific">Vallitalea guaymasensis</name>
    <dbReference type="NCBI Taxonomy" id="1185412"/>
    <lineage>
        <taxon>Bacteria</taxon>
        <taxon>Bacillati</taxon>
        <taxon>Bacillota</taxon>
        <taxon>Clostridia</taxon>
        <taxon>Lachnospirales</taxon>
        <taxon>Vallitaleaceae</taxon>
        <taxon>Vallitalea</taxon>
    </lineage>
</organism>
<dbReference type="AlphaFoldDB" id="A0A8J8SAD9"/>
<dbReference type="InterPro" id="IPR001279">
    <property type="entry name" value="Metallo-B-lactamas"/>
</dbReference>
<evidence type="ECO:0000313" key="2">
    <source>
        <dbReference type="EMBL" id="QUH27653.1"/>
    </source>
</evidence>
<evidence type="ECO:0000313" key="3">
    <source>
        <dbReference type="Proteomes" id="UP000677305"/>
    </source>
</evidence>
<keyword evidence="3" id="KW-1185">Reference proteome</keyword>
<dbReference type="Pfam" id="PF00753">
    <property type="entry name" value="Lactamase_B"/>
    <property type="match status" value="1"/>
</dbReference>
<dbReference type="PANTHER" id="PTHR42951:SF4">
    <property type="entry name" value="ACYL-COENZYME A THIOESTERASE MBLAC2"/>
    <property type="match status" value="1"/>
</dbReference>